<accession>A0A9X3YKZ1</accession>
<dbReference type="PANTHER" id="PTHR42794">
    <property type="entry name" value="HEMIN IMPORT ATP-BINDING PROTEIN HMUV"/>
    <property type="match status" value="1"/>
</dbReference>
<keyword evidence="1" id="KW-0813">Transport</keyword>
<evidence type="ECO:0000256" key="3">
    <source>
        <dbReference type="ARBA" id="ARBA00022840"/>
    </source>
</evidence>
<dbReference type="SMART" id="SM00382">
    <property type="entry name" value="AAA"/>
    <property type="match status" value="1"/>
</dbReference>
<comment type="function">
    <text evidence="5">Part of the ABC transporter complex HmuTUV involved in hemin import. Responsible for energy coupling to the transport system.</text>
</comment>
<evidence type="ECO:0000256" key="4">
    <source>
        <dbReference type="ARBA" id="ARBA00022967"/>
    </source>
</evidence>
<evidence type="ECO:0000313" key="8">
    <source>
        <dbReference type="Proteomes" id="UP001139971"/>
    </source>
</evidence>
<keyword evidence="2" id="KW-0547">Nucleotide-binding</keyword>
<proteinExistence type="predicted"/>
<comment type="caution">
    <text evidence="7">The sequence shown here is derived from an EMBL/GenBank/DDBJ whole genome shotgun (WGS) entry which is preliminary data.</text>
</comment>
<dbReference type="GO" id="GO:0005524">
    <property type="term" value="F:ATP binding"/>
    <property type="evidence" value="ECO:0007669"/>
    <property type="project" value="UniProtKB-KW"/>
</dbReference>
<dbReference type="RefSeq" id="WP_263545741.1">
    <property type="nucleotide sequence ID" value="NZ_JAOVZO020000017.1"/>
</dbReference>
<dbReference type="Proteomes" id="UP001139971">
    <property type="component" value="Unassembled WGS sequence"/>
</dbReference>
<name>A0A9X3YKZ1_9GAMM</name>
<evidence type="ECO:0000313" key="7">
    <source>
        <dbReference type="EMBL" id="MDC8013534.1"/>
    </source>
</evidence>
<dbReference type="CDD" id="cd03214">
    <property type="entry name" value="ABC_Iron-Siderophores_B12_Hemin"/>
    <property type="match status" value="1"/>
</dbReference>
<dbReference type="PROSITE" id="PS00211">
    <property type="entry name" value="ABC_TRANSPORTER_1"/>
    <property type="match status" value="1"/>
</dbReference>
<evidence type="ECO:0000256" key="1">
    <source>
        <dbReference type="ARBA" id="ARBA00022448"/>
    </source>
</evidence>
<protein>
    <submittedName>
        <fullName evidence="7">ABC transporter ATP-binding protein</fullName>
    </submittedName>
</protein>
<dbReference type="GO" id="GO:0016887">
    <property type="term" value="F:ATP hydrolysis activity"/>
    <property type="evidence" value="ECO:0007669"/>
    <property type="project" value="InterPro"/>
</dbReference>
<organism evidence="7 8">
    <name type="scientific">Tahibacter soli</name>
    <dbReference type="NCBI Taxonomy" id="2983605"/>
    <lineage>
        <taxon>Bacteria</taxon>
        <taxon>Pseudomonadati</taxon>
        <taxon>Pseudomonadota</taxon>
        <taxon>Gammaproteobacteria</taxon>
        <taxon>Lysobacterales</taxon>
        <taxon>Rhodanobacteraceae</taxon>
        <taxon>Tahibacter</taxon>
    </lineage>
</organism>
<keyword evidence="4" id="KW-1278">Translocase</keyword>
<dbReference type="InterPro" id="IPR003593">
    <property type="entry name" value="AAA+_ATPase"/>
</dbReference>
<gene>
    <name evidence="7" type="ORF">OD750_013400</name>
</gene>
<dbReference type="EMBL" id="JAOVZO020000017">
    <property type="protein sequence ID" value="MDC8013534.1"/>
    <property type="molecule type" value="Genomic_DNA"/>
</dbReference>
<keyword evidence="8" id="KW-1185">Reference proteome</keyword>
<evidence type="ECO:0000256" key="2">
    <source>
        <dbReference type="ARBA" id="ARBA00022741"/>
    </source>
</evidence>
<dbReference type="SUPFAM" id="SSF52540">
    <property type="entry name" value="P-loop containing nucleoside triphosphate hydrolases"/>
    <property type="match status" value="1"/>
</dbReference>
<dbReference type="PANTHER" id="PTHR42794:SF1">
    <property type="entry name" value="HEMIN IMPORT ATP-BINDING PROTEIN HMUV"/>
    <property type="match status" value="1"/>
</dbReference>
<feature type="domain" description="ABC transporter" evidence="6">
    <location>
        <begin position="7"/>
        <end position="243"/>
    </location>
</feature>
<keyword evidence="3 7" id="KW-0067">ATP-binding</keyword>
<dbReference type="PROSITE" id="PS50893">
    <property type="entry name" value="ABC_TRANSPORTER_2"/>
    <property type="match status" value="1"/>
</dbReference>
<evidence type="ECO:0000259" key="6">
    <source>
        <dbReference type="PROSITE" id="PS50893"/>
    </source>
</evidence>
<dbReference type="AlphaFoldDB" id="A0A9X3YKZ1"/>
<dbReference type="InterPro" id="IPR017871">
    <property type="entry name" value="ABC_transporter-like_CS"/>
</dbReference>
<dbReference type="InterPro" id="IPR003439">
    <property type="entry name" value="ABC_transporter-like_ATP-bd"/>
</dbReference>
<dbReference type="Gene3D" id="3.40.50.300">
    <property type="entry name" value="P-loop containing nucleotide triphosphate hydrolases"/>
    <property type="match status" value="1"/>
</dbReference>
<sequence length="266" mass="28904">MNAPTRVELRDLTLRVAGRDLARALDVRIGAGEMWCVLGANGAGKSTLLRAVAGLARAHAGHVLVDGVDAHRHDPLRLARLRGFMPQTVTDAFSMKVIDVVLSARHPRLSLWEWGGEEDWSVAYRALAAVGMDGFVDRDVTTLSGGERQRVSIATLLAQEVDTMLFDEPAASLDLHHQILVLGHLEALARAGRTIVYSIHDTNLAYAYSTHGILFLGDGTVIHGPIRDVMTGAALSRAFNHPISERLVDGEVFFMADRAHDSPPQP</sequence>
<evidence type="ECO:0000256" key="5">
    <source>
        <dbReference type="ARBA" id="ARBA00037066"/>
    </source>
</evidence>
<dbReference type="InterPro" id="IPR027417">
    <property type="entry name" value="P-loop_NTPase"/>
</dbReference>
<reference evidence="7" key="1">
    <citation type="submission" date="2023-02" db="EMBL/GenBank/DDBJ databases">
        <title>Tahibacter soli sp. nov. isolated from soil.</title>
        <authorList>
            <person name="Baek J.H."/>
            <person name="Lee J.K."/>
            <person name="Choi D.G."/>
            <person name="Jeon C.O."/>
        </authorList>
    </citation>
    <scope>NUCLEOTIDE SEQUENCE</scope>
    <source>
        <strain evidence="7">BL</strain>
    </source>
</reference>
<dbReference type="Pfam" id="PF00005">
    <property type="entry name" value="ABC_tran"/>
    <property type="match status" value="1"/>
</dbReference>